<dbReference type="InterPro" id="IPR013083">
    <property type="entry name" value="Znf_RING/FYVE/PHD"/>
</dbReference>
<reference evidence="8" key="1">
    <citation type="submission" date="2020-11" db="EMBL/GenBank/DDBJ databases">
        <authorList>
            <person name="Tran Van P."/>
        </authorList>
    </citation>
    <scope>NUCLEOTIDE SEQUENCE</scope>
</reference>
<dbReference type="PANTHER" id="PTHR25462:SF291">
    <property type="entry name" value="E3 UBIQUITIN-PROTEIN LIGASE TRIM45"/>
    <property type="match status" value="1"/>
</dbReference>
<evidence type="ECO:0000256" key="5">
    <source>
        <dbReference type="SAM" id="MobiDB-lite"/>
    </source>
</evidence>
<evidence type="ECO:0000256" key="4">
    <source>
        <dbReference type="PROSITE-ProRule" id="PRU00024"/>
    </source>
</evidence>
<dbReference type="GO" id="GO:0061630">
    <property type="term" value="F:ubiquitin protein ligase activity"/>
    <property type="evidence" value="ECO:0007669"/>
    <property type="project" value="TreeGrafter"/>
</dbReference>
<evidence type="ECO:0000256" key="1">
    <source>
        <dbReference type="ARBA" id="ARBA00022723"/>
    </source>
</evidence>
<dbReference type="PANTHER" id="PTHR25462">
    <property type="entry name" value="BONUS, ISOFORM C-RELATED"/>
    <property type="match status" value="1"/>
</dbReference>
<dbReference type="SMART" id="SM00184">
    <property type="entry name" value="RING"/>
    <property type="match status" value="1"/>
</dbReference>
<dbReference type="Pfam" id="PF00643">
    <property type="entry name" value="zf-B_box"/>
    <property type="match status" value="1"/>
</dbReference>
<dbReference type="InterPro" id="IPR001841">
    <property type="entry name" value="Znf_RING"/>
</dbReference>
<dbReference type="InterPro" id="IPR027370">
    <property type="entry name" value="Znf-RING_euk"/>
</dbReference>
<accession>A0A7R9EMU1</accession>
<dbReference type="InterPro" id="IPR017907">
    <property type="entry name" value="Znf_RING_CS"/>
</dbReference>
<keyword evidence="3" id="KW-0862">Zinc</keyword>
<dbReference type="SUPFAM" id="SSF57845">
    <property type="entry name" value="B-box zinc-binding domain"/>
    <property type="match status" value="1"/>
</dbReference>
<organism evidence="8">
    <name type="scientific">Timema bartmani</name>
    <dbReference type="NCBI Taxonomy" id="61472"/>
    <lineage>
        <taxon>Eukaryota</taxon>
        <taxon>Metazoa</taxon>
        <taxon>Ecdysozoa</taxon>
        <taxon>Arthropoda</taxon>
        <taxon>Hexapoda</taxon>
        <taxon>Insecta</taxon>
        <taxon>Pterygota</taxon>
        <taxon>Neoptera</taxon>
        <taxon>Polyneoptera</taxon>
        <taxon>Phasmatodea</taxon>
        <taxon>Timematodea</taxon>
        <taxon>Timematoidea</taxon>
        <taxon>Timematidae</taxon>
        <taxon>Timema</taxon>
    </lineage>
</organism>
<evidence type="ECO:0000256" key="3">
    <source>
        <dbReference type="ARBA" id="ARBA00022833"/>
    </source>
</evidence>
<gene>
    <name evidence="8" type="ORF">TBIB3V08_LOCUS718</name>
</gene>
<evidence type="ECO:0000256" key="2">
    <source>
        <dbReference type="ARBA" id="ARBA00022771"/>
    </source>
</evidence>
<dbReference type="Pfam" id="PF13445">
    <property type="entry name" value="zf-RING_UBOX"/>
    <property type="match status" value="1"/>
</dbReference>
<sequence>MEVDHVAYIFGSFSRRRESQDVSAAKRRSLMQGPTTSSPRRMLLAGSSSKFLCTRCKREILLADSSSKFLCPRCKREFKEPRVLPCLHTFCTACLHEVYSCQGSSEVSRAGDTGYKTELGITGDTGYKTELGITGETELGITGYTGYKTELGITGYTGYKTTSTTLLFLLRGWLRTVSTSSEARALTSSRNSGFELRHHSHESPVMYLLYLGSLSYVSSPCRRSSASSAGSGGSGYGSSEGSWRGRTLTCPTCEAENKLPPRGILGLPPDYVLQHRLVLASLNKDINQLLCDLCTTDSPASVRCTDCLTNLCVFCCEAHQRQRVTACHEVLPIHEARQRGISRLRRQAMCPSHPDQELELFCGPCCQVICRECCLDTHKGHLCEPASRVAHVYTSRVKEAVERARPLAEQALVSLERLKVMEHRIEVRCNQVQGEVQKFLELYMSALEEHGRSLHLQVQQARESKLQTLHSQQVNLQRCGEDARTAVKFAEDLLTDGSQIEVQLARLVSACREGVTTLVRDRE</sequence>
<dbReference type="AlphaFoldDB" id="A0A7R9EMU1"/>
<feature type="domain" description="RING-type" evidence="6">
    <location>
        <begin position="71"/>
        <end position="101"/>
    </location>
</feature>
<dbReference type="SMART" id="SM00336">
    <property type="entry name" value="BBOX"/>
    <property type="match status" value="2"/>
</dbReference>
<dbReference type="Gene3D" id="3.30.40.10">
    <property type="entry name" value="Zinc/RING finger domain, C3HC4 (zinc finger)"/>
    <property type="match status" value="1"/>
</dbReference>
<dbReference type="GO" id="GO:0008270">
    <property type="term" value="F:zinc ion binding"/>
    <property type="evidence" value="ECO:0007669"/>
    <property type="project" value="UniProtKB-KW"/>
</dbReference>
<dbReference type="PROSITE" id="PS50119">
    <property type="entry name" value="ZF_BBOX"/>
    <property type="match status" value="2"/>
</dbReference>
<protein>
    <submittedName>
        <fullName evidence="8">Uncharacterized protein</fullName>
    </submittedName>
</protein>
<dbReference type="PROSITE" id="PS00518">
    <property type="entry name" value="ZF_RING_1"/>
    <property type="match status" value="1"/>
</dbReference>
<feature type="domain" description="B box-type" evidence="7">
    <location>
        <begin position="286"/>
        <end position="333"/>
    </location>
</feature>
<proteinExistence type="predicted"/>
<evidence type="ECO:0000259" key="7">
    <source>
        <dbReference type="PROSITE" id="PS50119"/>
    </source>
</evidence>
<evidence type="ECO:0000259" key="6">
    <source>
        <dbReference type="PROSITE" id="PS50089"/>
    </source>
</evidence>
<feature type="region of interest" description="Disordered" evidence="5">
    <location>
        <begin position="225"/>
        <end position="244"/>
    </location>
</feature>
<feature type="domain" description="B box-type" evidence="7">
    <location>
        <begin position="345"/>
        <end position="386"/>
    </location>
</feature>
<dbReference type="InterPro" id="IPR000315">
    <property type="entry name" value="Znf_B-box"/>
</dbReference>
<dbReference type="SUPFAM" id="SSF57850">
    <property type="entry name" value="RING/U-box"/>
    <property type="match status" value="1"/>
</dbReference>
<evidence type="ECO:0000313" key="8">
    <source>
        <dbReference type="EMBL" id="CAD7438121.1"/>
    </source>
</evidence>
<dbReference type="EMBL" id="OD564381">
    <property type="protein sequence ID" value="CAD7438121.1"/>
    <property type="molecule type" value="Genomic_DNA"/>
</dbReference>
<name>A0A7R9EMU1_9NEOP</name>
<dbReference type="InterPro" id="IPR047153">
    <property type="entry name" value="TRIM45/56/19-like"/>
</dbReference>
<dbReference type="PROSITE" id="PS50089">
    <property type="entry name" value="ZF_RING_2"/>
    <property type="match status" value="1"/>
</dbReference>
<keyword evidence="2 4" id="KW-0863">Zinc-finger</keyword>
<keyword evidence="1" id="KW-0479">Metal-binding</keyword>
<dbReference type="Gene3D" id="3.30.160.60">
    <property type="entry name" value="Classic Zinc Finger"/>
    <property type="match status" value="1"/>
</dbReference>